<dbReference type="InterPro" id="IPR000257">
    <property type="entry name" value="Uroporphyrinogen_deCOase"/>
</dbReference>
<keyword evidence="2" id="KW-0489">Methyltransferase</keyword>
<dbReference type="GO" id="GO:0032259">
    <property type="term" value="P:methylation"/>
    <property type="evidence" value="ECO:0007669"/>
    <property type="project" value="UniProtKB-KW"/>
</dbReference>
<feature type="domain" description="Uroporphyrinogen decarboxylase (URO-D)" evidence="1">
    <location>
        <begin position="152"/>
        <end position="400"/>
    </location>
</feature>
<dbReference type="Pfam" id="PF01208">
    <property type="entry name" value="URO-D"/>
    <property type="match status" value="1"/>
</dbReference>
<dbReference type="AlphaFoldDB" id="A0A7C1GRA3"/>
<accession>A0A7C1GRA3</accession>
<dbReference type="PANTHER" id="PTHR47099:SF1">
    <property type="entry name" value="METHYLCOBAMIDE:COM METHYLTRANSFERASE MTBA"/>
    <property type="match status" value="1"/>
</dbReference>
<dbReference type="GO" id="GO:0004853">
    <property type="term" value="F:uroporphyrinogen decarboxylase activity"/>
    <property type="evidence" value="ECO:0007669"/>
    <property type="project" value="InterPro"/>
</dbReference>
<organism evidence="2">
    <name type="scientific">Mesotoga infera</name>
    <dbReference type="NCBI Taxonomy" id="1236046"/>
    <lineage>
        <taxon>Bacteria</taxon>
        <taxon>Thermotogati</taxon>
        <taxon>Thermotogota</taxon>
        <taxon>Thermotogae</taxon>
        <taxon>Kosmotogales</taxon>
        <taxon>Kosmotogaceae</taxon>
        <taxon>Mesotoga</taxon>
    </lineage>
</organism>
<dbReference type="Proteomes" id="UP000886198">
    <property type="component" value="Unassembled WGS sequence"/>
</dbReference>
<gene>
    <name evidence="2" type="ORF">ENN47_10880</name>
</gene>
<sequence length="406" mass="46350">MTSRDRVLKTLQHCEPDRIPIDLGGMRSTGIHVRAYRKLADYLGHCDLPVRVFDVHQMLAFIDEEIRREVHSDVIELKRLNGGFGTRIDSWNGRSIFDDGSRFLFPDGFNPKAKEDGSLAIERDDVEVARMPRGGHYFDRSYFPLAHAGRKEEISALVSPRLTGEEIEFLKAQLTGIRESTDCAVIGAFGGNFLEAGHSMFGYQEFMERLITDRSLTEFFLDRLLETYIVDLEKYLSTLGDDIDIIQIGDDYGTQENTAISPRIFRSVFKPRLKNLCDFIHRKKPDLFIFLHSCGSVYTFIPDFIEVGVQILNPVQTNAKNMEPERLKKEFGRDLVFWGGGCDTQHVLPFGTLKDLEDDIRRRIDIFSPGGGFVFAPIHNIQAEVSPEKIFRLFGCAYEYGSDIIR</sequence>
<reference evidence="2" key="1">
    <citation type="journal article" date="2020" name="mSystems">
        <title>Genome- and Community-Level Interaction Insights into Carbon Utilization and Element Cycling Functions of Hydrothermarchaeota in Hydrothermal Sediment.</title>
        <authorList>
            <person name="Zhou Z."/>
            <person name="Liu Y."/>
            <person name="Xu W."/>
            <person name="Pan J."/>
            <person name="Luo Z.H."/>
            <person name="Li M."/>
        </authorList>
    </citation>
    <scope>NUCLEOTIDE SEQUENCE [LARGE SCALE GENOMIC DNA]</scope>
    <source>
        <strain evidence="2">SpSt-1179</strain>
    </source>
</reference>
<dbReference type="InterPro" id="IPR052024">
    <property type="entry name" value="Methanogen_methyltrans"/>
</dbReference>
<dbReference type="InterPro" id="IPR038071">
    <property type="entry name" value="UROD/MetE-like_sf"/>
</dbReference>
<protein>
    <submittedName>
        <fullName evidence="2">Methyltransferase</fullName>
    </submittedName>
</protein>
<dbReference type="GO" id="GO:0006779">
    <property type="term" value="P:porphyrin-containing compound biosynthetic process"/>
    <property type="evidence" value="ECO:0007669"/>
    <property type="project" value="InterPro"/>
</dbReference>
<dbReference type="SUPFAM" id="SSF51726">
    <property type="entry name" value="UROD/MetE-like"/>
    <property type="match status" value="1"/>
</dbReference>
<dbReference type="PANTHER" id="PTHR47099">
    <property type="entry name" value="METHYLCOBAMIDE:COM METHYLTRANSFERASE MTBA"/>
    <property type="match status" value="1"/>
</dbReference>
<dbReference type="EMBL" id="DSBT01000337">
    <property type="protein sequence ID" value="HDP78662.1"/>
    <property type="molecule type" value="Genomic_DNA"/>
</dbReference>
<name>A0A7C1GRA3_9BACT</name>
<evidence type="ECO:0000259" key="1">
    <source>
        <dbReference type="Pfam" id="PF01208"/>
    </source>
</evidence>
<proteinExistence type="predicted"/>
<dbReference type="Gene3D" id="3.20.20.210">
    <property type="match status" value="1"/>
</dbReference>
<evidence type="ECO:0000313" key="2">
    <source>
        <dbReference type="EMBL" id="HDP78662.1"/>
    </source>
</evidence>
<dbReference type="GO" id="GO:0008168">
    <property type="term" value="F:methyltransferase activity"/>
    <property type="evidence" value="ECO:0007669"/>
    <property type="project" value="UniProtKB-KW"/>
</dbReference>
<keyword evidence="2" id="KW-0808">Transferase</keyword>
<comment type="caution">
    <text evidence="2">The sequence shown here is derived from an EMBL/GenBank/DDBJ whole genome shotgun (WGS) entry which is preliminary data.</text>
</comment>